<accession>A0A2L1CLQ3</accession>
<protein>
    <recommendedName>
        <fullName evidence="1">Glutamyl-tRNA reductase N-terminal domain-containing protein</fullName>
    </recommendedName>
</protein>
<evidence type="ECO:0000259" key="1">
    <source>
        <dbReference type="Pfam" id="PF05201"/>
    </source>
</evidence>
<dbReference type="AlphaFoldDB" id="A0A2L1CLQ3"/>
<dbReference type="GO" id="GO:0033014">
    <property type="term" value="P:tetrapyrrole biosynthetic process"/>
    <property type="evidence" value="ECO:0007669"/>
    <property type="project" value="InterPro"/>
</dbReference>
<dbReference type="GeneID" id="84674613"/>
<evidence type="ECO:0000313" key="3">
    <source>
        <dbReference type="Proteomes" id="UP000291866"/>
    </source>
</evidence>
<name>A0A2L1CLQ3_RHILV</name>
<comment type="caution">
    <text evidence="2">The sequence shown here is derived from an EMBL/GenBank/DDBJ whole genome shotgun (WGS) entry which is preliminary data.</text>
</comment>
<dbReference type="GO" id="GO:0050661">
    <property type="term" value="F:NADP binding"/>
    <property type="evidence" value="ECO:0007669"/>
    <property type="project" value="InterPro"/>
</dbReference>
<feature type="domain" description="Glutamyl-tRNA reductase N-terminal" evidence="1">
    <location>
        <begin position="25"/>
        <end position="108"/>
    </location>
</feature>
<dbReference type="Gene3D" id="3.30.460.30">
    <property type="entry name" value="Glutamyl-tRNA reductase, N-terminal domain"/>
    <property type="match status" value="1"/>
</dbReference>
<proteinExistence type="predicted"/>
<organism evidence="2 3">
    <name type="scientific">Rhizobium leguminosarum bv. viciae</name>
    <dbReference type="NCBI Taxonomy" id="387"/>
    <lineage>
        <taxon>Bacteria</taxon>
        <taxon>Pseudomonadati</taxon>
        <taxon>Pseudomonadota</taxon>
        <taxon>Alphaproteobacteria</taxon>
        <taxon>Hyphomicrobiales</taxon>
        <taxon>Rhizobiaceae</taxon>
        <taxon>Rhizobium/Agrobacterium group</taxon>
        <taxon>Rhizobium</taxon>
    </lineage>
</organism>
<dbReference type="InterPro" id="IPR036343">
    <property type="entry name" value="GluRdtase_N_sf"/>
</dbReference>
<gene>
    <name evidence="2" type="ORF">E0H31_27895</name>
</gene>
<reference evidence="2 3" key="1">
    <citation type="submission" date="2019-02" db="EMBL/GenBank/DDBJ databases">
        <title>The competitiveness to form nodules shapes the capacities of Rhizobium leguminosarum sv viciae communities to promote symbiosis with specific hosts.</title>
        <authorList>
            <person name="Boivin S."/>
            <person name="Lepetit M."/>
        </authorList>
    </citation>
    <scope>NUCLEOTIDE SEQUENCE [LARGE SCALE GENOMIC DNA]</scope>
    <source>
        <strain evidence="2 3">SPF4F3</strain>
    </source>
</reference>
<dbReference type="RefSeq" id="WP_018517509.1">
    <property type="nucleotide sequence ID" value="NZ_CP025505.1"/>
</dbReference>
<dbReference type="Proteomes" id="UP000291866">
    <property type="component" value="Unassembled WGS sequence"/>
</dbReference>
<evidence type="ECO:0000313" key="2">
    <source>
        <dbReference type="EMBL" id="TBX88042.1"/>
    </source>
</evidence>
<dbReference type="Pfam" id="PF05201">
    <property type="entry name" value="GlutR_N"/>
    <property type="match status" value="1"/>
</dbReference>
<dbReference type="SUPFAM" id="SSF69742">
    <property type="entry name" value="Glutamyl tRNA-reductase catalytic, N-terminal domain"/>
    <property type="match status" value="1"/>
</dbReference>
<dbReference type="InterPro" id="IPR015895">
    <property type="entry name" value="4pyrrol_synth_GluRdtase_N"/>
</dbReference>
<dbReference type="GO" id="GO:0008883">
    <property type="term" value="F:glutamyl-tRNA reductase activity"/>
    <property type="evidence" value="ECO:0007669"/>
    <property type="project" value="InterPro"/>
</dbReference>
<sequence>MTDIVGHYVDHEMTSPSQMAQHSAKIKPMAIDLAKSGILLITTCLRVEVYGEESALGNIDLLFSGFPRALVKGARAVAKRLAEISSGAKSQILGEPYVSEQVSNAVALLDPALPISRIARLALGVGRASRVRLHFIAPFNYDRIVYDLIAEQFKGIEEPGRLYMIGAGMLGRDLISTRVADRFCSTVVVTRNPKKLRRRLRTSSDRGIAIMRPEEIGGVRELQSCAVIATADLNEDYKAAVKGALLRLEPRTIVDLSSIPVLSKCAVPKLNYVTMYDQDFLRLIDLNNQHLASKLPLLLSDIERTLPTAEVF</sequence>
<dbReference type="EMBL" id="SJLU01000017">
    <property type="protein sequence ID" value="TBX88042.1"/>
    <property type="molecule type" value="Genomic_DNA"/>
</dbReference>